<protein>
    <submittedName>
        <fullName evidence="1">Uncharacterized protein</fullName>
    </submittedName>
</protein>
<proteinExistence type="predicted"/>
<evidence type="ECO:0000313" key="2">
    <source>
        <dbReference type="Proteomes" id="UP001147752"/>
    </source>
</evidence>
<dbReference type="OrthoDB" id="4155294at2759"/>
<reference evidence="1" key="1">
    <citation type="submission" date="2022-12" db="EMBL/GenBank/DDBJ databases">
        <authorList>
            <person name="Petersen C."/>
        </authorList>
    </citation>
    <scope>NUCLEOTIDE SEQUENCE</scope>
    <source>
        <strain evidence="1">IBT 3081</strain>
    </source>
</reference>
<dbReference type="EMBL" id="JAPZBT010000006">
    <property type="protein sequence ID" value="KAJ5356459.1"/>
    <property type="molecule type" value="Genomic_DNA"/>
</dbReference>
<dbReference type="AlphaFoldDB" id="A0A9W9RBW0"/>
<sequence length="112" mass="12727">MTSQLPSEVRPISPILGLEHTREIIFPFDLCESPSEFCESQNLKPLMSKNTRIPSDDPEQQIWIKTKWIYMGQDSAHDLVDGARGSAIWNTNLRVLGFFCCSPATGIYKDYC</sequence>
<organism evidence="1 2">
    <name type="scientific">Penicillium concentricum</name>
    <dbReference type="NCBI Taxonomy" id="293559"/>
    <lineage>
        <taxon>Eukaryota</taxon>
        <taxon>Fungi</taxon>
        <taxon>Dikarya</taxon>
        <taxon>Ascomycota</taxon>
        <taxon>Pezizomycotina</taxon>
        <taxon>Eurotiomycetes</taxon>
        <taxon>Eurotiomycetidae</taxon>
        <taxon>Eurotiales</taxon>
        <taxon>Aspergillaceae</taxon>
        <taxon>Penicillium</taxon>
    </lineage>
</organism>
<name>A0A9W9RBW0_9EURO</name>
<evidence type="ECO:0000313" key="1">
    <source>
        <dbReference type="EMBL" id="KAJ5356459.1"/>
    </source>
</evidence>
<comment type="caution">
    <text evidence="1">The sequence shown here is derived from an EMBL/GenBank/DDBJ whole genome shotgun (WGS) entry which is preliminary data.</text>
</comment>
<dbReference type="GeneID" id="81467974"/>
<dbReference type="RefSeq" id="XP_056574606.1">
    <property type="nucleotide sequence ID" value="XM_056728791.1"/>
</dbReference>
<gene>
    <name evidence="1" type="ORF">N7517_011068</name>
</gene>
<reference evidence="1" key="2">
    <citation type="journal article" date="2023" name="IMA Fungus">
        <title>Comparative genomic study of the Penicillium genus elucidates a diverse pangenome and 15 lateral gene transfer events.</title>
        <authorList>
            <person name="Petersen C."/>
            <person name="Sorensen T."/>
            <person name="Nielsen M.R."/>
            <person name="Sondergaard T.E."/>
            <person name="Sorensen J.L."/>
            <person name="Fitzpatrick D.A."/>
            <person name="Frisvad J.C."/>
            <person name="Nielsen K.L."/>
        </authorList>
    </citation>
    <scope>NUCLEOTIDE SEQUENCE</scope>
    <source>
        <strain evidence="1">IBT 3081</strain>
    </source>
</reference>
<dbReference type="Proteomes" id="UP001147752">
    <property type="component" value="Unassembled WGS sequence"/>
</dbReference>
<accession>A0A9W9RBW0</accession>
<keyword evidence="2" id="KW-1185">Reference proteome</keyword>